<dbReference type="Proteomes" id="UP000184611">
    <property type="component" value="Unassembled WGS sequence"/>
</dbReference>
<reference evidence="2" key="1">
    <citation type="submission" date="2016-12" db="EMBL/GenBank/DDBJ databases">
        <authorList>
            <person name="Varghese N."/>
            <person name="Submissions S."/>
        </authorList>
    </citation>
    <scope>NUCLEOTIDE SEQUENCE [LARGE SCALE GENOMIC DNA]</scope>
    <source>
        <strain evidence="2">DSM 18830</strain>
    </source>
</reference>
<protein>
    <recommendedName>
        <fullName evidence="3">Nucleoside 2-deoxyribosyltransferase</fullName>
    </recommendedName>
</protein>
<evidence type="ECO:0000313" key="2">
    <source>
        <dbReference type="Proteomes" id="UP000184611"/>
    </source>
</evidence>
<dbReference type="SUPFAM" id="SSF52309">
    <property type="entry name" value="N-(deoxy)ribosyltransferase-like"/>
    <property type="match status" value="1"/>
</dbReference>
<evidence type="ECO:0008006" key="3">
    <source>
        <dbReference type="Google" id="ProtNLM"/>
    </source>
</evidence>
<gene>
    <name evidence="1" type="ORF">SAMN05443547_1129</name>
</gene>
<dbReference type="EMBL" id="FRYK01000001">
    <property type="protein sequence ID" value="SHO72789.1"/>
    <property type="molecule type" value="Genomic_DNA"/>
</dbReference>
<dbReference type="RefSeq" id="WP_073582193.1">
    <property type="nucleotide sequence ID" value="NZ_CBCSEA010000002.1"/>
</dbReference>
<organism evidence="1 2">
    <name type="scientific">Flavobacterium cucumis</name>
    <dbReference type="NCBI Taxonomy" id="416016"/>
    <lineage>
        <taxon>Bacteria</taxon>
        <taxon>Pseudomonadati</taxon>
        <taxon>Bacteroidota</taxon>
        <taxon>Flavobacteriia</taxon>
        <taxon>Flavobacteriales</taxon>
        <taxon>Flavobacteriaceae</taxon>
        <taxon>Flavobacterium</taxon>
    </lineage>
</organism>
<sequence length="293" mass="34874">MFTFHFKNFVGNLDIQAPTHHGIPSESPVFIFYREKEDLSKHEILRRFRKLLSKHDITYLRPFKDLTNEWIIDLNEFKYHFDCFKETKFLKGQITIEPEYFQDKKYDEYTDEVISEETTIKFSIYPEEVKMFSSNSSTLLPDELNTPLRRFRKDFPSEVKCAFLMMKFEDTPIQLKLIETISNCFKEQGITLLRADSKWYADDLLTNIRTYMHGCDFGVAIFDRVKTEYFNPNVSLEIGYMMAMDKNVLLFKDNTLNSLHTDLVGKLYHEYDFQSPDTTLPVVLKQWLNDKEI</sequence>
<accession>A0A1M7ZV70</accession>
<dbReference type="STRING" id="416016.SAMN05443547_1129"/>
<dbReference type="AlphaFoldDB" id="A0A1M7ZV70"/>
<name>A0A1M7ZV70_9FLAO</name>
<keyword evidence="2" id="KW-1185">Reference proteome</keyword>
<evidence type="ECO:0000313" key="1">
    <source>
        <dbReference type="EMBL" id="SHO72789.1"/>
    </source>
</evidence>
<proteinExistence type="predicted"/>
<dbReference type="OrthoDB" id="7057060at2"/>